<feature type="compositionally biased region" description="Polar residues" evidence="1">
    <location>
        <begin position="1"/>
        <end position="20"/>
    </location>
</feature>
<dbReference type="AlphaFoldDB" id="A0A4Z2JBC7"/>
<evidence type="ECO:0000256" key="1">
    <source>
        <dbReference type="SAM" id="MobiDB-lite"/>
    </source>
</evidence>
<keyword evidence="3" id="KW-1185">Reference proteome</keyword>
<protein>
    <submittedName>
        <fullName evidence="2">Uncharacterized protein</fullName>
    </submittedName>
</protein>
<gene>
    <name evidence="2" type="ORF">EYF80_003090</name>
</gene>
<proteinExistence type="predicted"/>
<evidence type="ECO:0000313" key="2">
    <source>
        <dbReference type="EMBL" id="TNN86622.1"/>
    </source>
</evidence>
<feature type="region of interest" description="Disordered" evidence="1">
    <location>
        <begin position="1"/>
        <end position="50"/>
    </location>
</feature>
<feature type="compositionally biased region" description="Polar residues" evidence="1">
    <location>
        <begin position="98"/>
        <end position="111"/>
    </location>
</feature>
<organism evidence="2 3">
    <name type="scientific">Liparis tanakae</name>
    <name type="common">Tanaka's snailfish</name>
    <dbReference type="NCBI Taxonomy" id="230148"/>
    <lineage>
        <taxon>Eukaryota</taxon>
        <taxon>Metazoa</taxon>
        <taxon>Chordata</taxon>
        <taxon>Craniata</taxon>
        <taxon>Vertebrata</taxon>
        <taxon>Euteleostomi</taxon>
        <taxon>Actinopterygii</taxon>
        <taxon>Neopterygii</taxon>
        <taxon>Teleostei</taxon>
        <taxon>Neoteleostei</taxon>
        <taxon>Acanthomorphata</taxon>
        <taxon>Eupercaria</taxon>
        <taxon>Perciformes</taxon>
        <taxon>Cottioidei</taxon>
        <taxon>Cottales</taxon>
        <taxon>Liparidae</taxon>
        <taxon>Liparis</taxon>
    </lineage>
</organism>
<dbReference type="EMBL" id="SRLO01000014">
    <property type="protein sequence ID" value="TNN86622.1"/>
    <property type="molecule type" value="Genomic_DNA"/>
</dbReference>
<accession>A0A4Z2JBC7</accession>
<sequence length="145" mass="15553">MTGFCSSSPTWSNTASNSLSLGKELDSSPTRKGVGQQTISNMDPGRTGMKHCTALPVLAWPRLAPQTEDKGNPAEPQLSDTSCSCRGTKKSSEPHLSLSATKMTRRSSSSEAKTRITCRTPRQLKRLSKSTCSSLESVGRLSSMT</sequence>
<reference evidence="2 3" key="1">
    <citation type="submission" date="2019-03" db="EMBL/GenBank/DDBJ databases">
        <title>First draft genome of Liparis tanakae, snailfish: a comprehensive survey of snailfish specific genes.</title>
        <authorList>
            <person name="Kim W."/>
            <person name="Song I."/>
            <person name="Jeong J.-H."/>
            <person name="Kim D."/>
            <person name="Kim S."/>
            <person name="Ryu S."/>
            <person name="Song J.Y."/>
            <person name="Lee S.K."/>
        </authorList>
    </citation>
    <scope>NUCLEOTIDE SEQUENCE [LARGE SCALE GENOMIC DNA]</scope>
    <source>
        <tissue evidence="2">Muscle</tissue>
    </source>
</reference>
<name>A0A4Z2JBC7_9TELE</name>
<dbReference type="Proteomes" id="UP000314294">
    <property type="component" value="Unassembled WGS sequence"/>
</dbReference>
<feature type="region of interest" description="Disordered" evidence="1">
    <location>
        <begin position="63"/>
        <end position="117"/>
    </location>
</feature>
<comment type="caution">
    <text evidence="2">The sequence shown here is derived from an EMBL/GenBank/DDBJ whole genome shotgun (WGS) entry which is preliminary data.</text>
</comment>
<evidence type="ECO:0000313" key="3">
    <source>
        <dbReference type="Proteomes" id="UP000314294"/>
    </source>
</evidence>
<feature type="compositionally biased region" description="Polar residues" evidence="1">
    <location>
        <begin position="27"/>
        <end position="41"/>
    </location>
</feature>